<accession>A0A4D6L289</accession>
<dbReference type="AlphaFoldDB" id="A0A4D6L289"/>
<name>A0A4D6L289_VIGUN</name>
<organism evidence="1 2">
    <name type="scientific">Vigna unguiculata</name>
    <name type="common">Cowpea</name>
    <dbReference type="NCBI Taxonomy" id="3917"/>
    <lineage>
        <taxon>Eukaryota</taxon>
        <taxon>Viridiplantae</taxon>
        <taxon>Streptophyta</taxon>
        <taxon>Embryophyta</taxon>
        <taxon>Tracheophyta</taxon>
        <taxon>Spermatophyta</taxon>
        <taxon>Magnoliopsida</taxon>
        <taxon>eudicotyledons</taxon>
        <taxon>Gunneridae</taxon>
        <taxon>Pentapetalae</taxon>
        <taxon>rosids</taxon>
        <taxon>fabids</taxon>
        <taxon>Fabales</taxon>
        <taxon>Fabaceae</taxon>
        <taxon>Papilionoideae</taxon>
        <taxon>50 kb inversion clade</taxon>
        <taxon>NPAAA clade</taxon>
        <taxon>indigoferoid/millettioid clade</taxon>
        <taxon>Phaseoleae</taxon>
        <taxon>Vigna</taxon>
    </lineage>
</organism>
<evidence type="ECO:0000313" key="2">
    <source>
        <dbReference type="Proteomes" id="UP000501690"/>
    </source>
</evidence>
<reference evidence="1 2" key="1">
    <citation type="submission" date="2019-04" db="EMBL/GenBank/DDBJ databases">
        <title>An improved genome assembly and genetic linkage map for asparagus bean, Vigna unguiculata ssp. sesquipedialis.</title>
        <authorList>
            <person name="Xia Q."/>
            <person name="Zhang R."/>
            <person name="Dong Y."/>
        </authorList>
    </citation>
    <scope>NUCLEOTIDE SEQUENCE [LARGE SCALE GENOMIC DNA]</scope>
    <source>
        <tissue evidence="1">Leaf</tissue>
    </source>
</reference>
<sequence length="131" mass="13975">MVDANWCRFVVAGKLAVEIVGTVVARESMVVVTGHAGCTLQVQWWCCGAVFDVNEEVRCATTVLDVAVSGSICGGGCGNGAGAGAVRRRWRRRGAAEVMNARGNKNSRWLPWMVELLLQHGCSRGNGSLLL</sequence>
<dbReference type="EMBL" id="CP039346">
    <property type="protein sequence ID" value="QCD82598.1"/>
    <property type="molecule type" value="Genomic_DNA"/>
</dbReference>
<gene>
    <name evidence="1" type="ORF">DEO72_LG2g2938</name>
</gene>
<keyword evidence="2" id="KW-1185">Reference proteome</keyword>
<protein>
    <submittedName>
        <fullName evidence="1">Uncharacterized protein</fullName>
    </submittedName>
</protein>
<proteinExistence type="predicted"/>
<evidence type="ECO:0000313" key="1">
    <source>
        <dbReference type="EMBL" id="QCD82598.1"/>
    </source>
</evidence>
<dbReference type="Proteomes" id="UP000501690">
    <property type="component" value="Linkage Group LG2"/>
</dbReference>